<dbReference type="EMBL" id="CP049916">
    <property type="protein sequence ID" value="QIO07954.1"/>
    <property type="molecule type" value="Genomic_DNA"/>
</dbReference>
<evidence type="ECO:0000313" key="1">
    <source>
        <dbReference type="EMBL" id="QIO07954.1"/>
    </source>
</evidence>
<dbReference type="AlphaFoldDB" id="A0A6G8S1G3"/>
<name>A0A6G8S1G3_9GAMM</name>
<organism evidence="1 2">
    <name type="scientific">Acinetobacter lanii</name>
    <dbReference type="NCBI Taxonomy" id="2715163"/>
    <lineage>
        <taxon>Bacteria</taxon>
        <taxon>Pseudomonadati</taxon>
        <taxon>Pseudomonadota</taxon>
        <taxon>Gammaproteobacteria</taxon>
        <taxon>Moraxellales</taxon>
        <taxon>Moraxellaceae</taxon>
        <taxon>Acinetobacter</taxon>
    </lineage>
</organism>
<evidence type="ECO:0000313" key="2">
    <source>
        <dbReference type="Proteomes" id="UP000501939"/>
    </source>
</evidence>
<keyword evidence="2" id="KW-1185">Reference proteome</keyword>
<gene>
    <name evidence="1" type="ORF">G8D99_02235</name>
</gene>
<accession>A0A6G8S1G3</accession>
<dbReference type="RefSeq" id="WP_166322194.1">
    <property type="nucleotide sequence ID" value="NZ_CP049916.1"/>
</dbReference>
<dbReference type="KEGG" id="alj:G8D99_02235"/>
<dbReference type="Proteomes" id="UP000501939">
    <property type="component" value="Chromosome"/>
</dbReference>
<proteinExistence type="predicted"/>
<reference evidence="1 2" key="1">
    <citation type="submission" date="2020-03" db="EMBL/GenBank/DDBJ databases">
        <authorList>
            <person name="Zhu W."/>
        </authorList>
    </citation>
    <scope>NUCLEOTIDE SEQUENCE [LARGE SCALE GENOMIC DNA]</scope>
    <source>
        <strain evidence="1 2">185</strain>
    </source>
</reference>
<protein>
    <submittedName>
        <fullName evidence="1">Uncharacterized protein</fullName>
    </submittedName>
</protein>
<sequence length="395" mass="44013">MAHFAPFFMYVIFTQYKQIKQKKNFLGEVMKFSKLVLCLSLTSLISACGGGDGYYEKQNTTDSGDYSTTTDTNETKFFEDHIHREGSVLFGELDINNSITQKGYIDHALDTFGNGILKLAIDVHSKFNENKTEFIYYEDCHADRDETPASEATDLQEKIIQGCYVIHGEKLKNLLGNKYINWNFNVKAADLANLQPKESLESYIGETSVIIYENQNADKNLNNIVVTGKFGYPYLQSWGLKQTEQIRFVNIPDADGSTGGFNIYNDPTYKEGEFYVIQADSSYSVITNDNPATPNIEPVTLTVGSVPGRITSSFTVNTDGSQILDLPNVSAVTGQRIDNQTPSTNTKSISGSIYLSGPNVLNFLEKASAVSLNYKHNLTLQIDNKSITRTLTNIK</sequence>